<evidence type="ECO:0000256" key="21">
    <source>
        <dbReference type="ARBA" id="ARBA00040454"/>
    </source>
</evidence>
<reference evidence="27 28" key="1">
    <citation type="submission" date="2019-02" db="EMBL/GenBank/DDBJ databases">
        <title>Genomic Encyclopedia of Type Strains, Phase IV (KMG-IV): sequencing the most valuable type-strain genomes for metagenomic binning, comparative biology and taxonomic classification.</title>
        <authorList>
            <person name="Goeker M."/>
        </authorList>
    </citation>
    <scope>NUCLEOTIDE SEQUENCE [LARGE SCALE GENOMIC DNA]</scope>
    <source>
        <strain evidence="27 28">DSM 45622</strain>
    </source>
</reference>
<feature type="transmembrane region" description="Helical" evidence="24">
    <location>
        <begin position="43"/>
        <end position="66"/>
    </location>
</feature>
<comment type="caution">
    <text evidence="27">The sequence shown here is derived from an EMBL/GenBank/DDBJ whole genome shotgun (WGS) entry which is preliminary data.</text>
</comment>
<dbReference type="PROSITE" id="PS50885">
    <property type="entry name" value="HAMP"/>
    <property type="match status" value="1"/>
</dbReference>
<keyword evidence="7" id="KW-0597">Phosphoprotein</keyword>
<dbReference type="PROSITE" id="PS50109">
    <property type="entry name" value="HIS_KIN"/>
    <property type="match status" value="1"/>
</dbReference>
<comment type="cofactor">
    <cofactor evidence="2">
        <name>Mn(2+)</name>
        <dbReference type="ChEBI" id="CHEBI:29035"/>
    </cofactor>
</comment>
<evidence type="ECO:0000256" key="6">
    <source>
        <dbReference type="ARBA" id="ARBA00022475"/>
    </source>
</evidence>
<dbReference type="PANTHER" id="PTHR44936">
    <property type="entry name" value="SENSOR PROTEIN CREC"/>
    <property type="match status" value="1"/>
</dbReference>
<dbReference type="Proteomes" id="UP000293638">
    <property type="component" value="Unassembled WGS sequence"/>
</dbReference>
<dbReference type="SUPFAM" id="SSF55874">
    <property type="entry name" value="ATPase domain of HSP90 chaperone/DNA topoisomerase II/histidine kinase"/>
    <property type="match status" value="1"/>
</dbReference>
<evidence type="ECO:0000256" key="3">
    <source>
        <dbReference type="ARBA" id="ARBA00001946"/>
    </source>
</evidence>
<evidence type="ECO:0000256" key="8">
    <source>
        <dbReference type="ARBA" id="ARBA00022679"/>
    </source>
</evidence>
<evidence type="ECO:0000256" key="19">
    <source>
        <dbReference type="ARBA" id="ARBA00023026"/>
    </source>
</evidence>
<dbReference type="InterPro" id="IPR036890">
    <property type="entry name" value="HATPase_C_sf"/>
</dbReference>
<dbReference type="InterPro" id="IPR036097">
    <property type="entry name" value="HisK_dim/P_sf"/>
</dbReference>
<evidence type="ECO:0000256" key="9">
    <source>
        <dbReference type="ARBA" id="ARBA00022692"/>
    </source>
</evidence>
<dbReference type="GO" id="GO:0005524">
    <property type="term" value="F:ATP binding"/>
    <property type="evidence" value="ECO:0007669"/>
    <property type="project" value="UniProtKB-KW"/>
</dbReference>
<evidence type="ECO:0000256" key="24">
    <source>
        <dbReference type="SAM" id="Phobius"/>
    </source>
</evidence>
<dbReference type="InterPro" id="IPR050980">
    <property type="entry name" value="2C_sensor_his_kinase"/>
</dbReference>
<evidence type="ECO:0000256" key="14">
    <source>
        <dbReference type="ARBA" id="ARBA00022842"/>
    </source>
</evidence>
<keyword evidence="17" id="KW-0902">Two-component regulatory system</keyword>
<keyword evidence="9 24" id="KW-0812">Transmembrane</keyword>
<keyword evidence="13" id="KW-0067">ATP-binding</keyword>
<keyword evidence="24" id="KW-0472">Membrane</keyword>
<dbReference type="SMART" id="SM00388">
    <property type="entry name" value="HisKA"/>
    <property type="match status" value="1"/>
</dbReference>
<dbReference type="GO" id="GO:0005886">
    <property type="term" value="C:plasma membrane"/>
    <property type="evidence" value="ECO:0007669"/>
    <property type="project" value="UniProtKB-SubCell"/>
</dbReference>
<evidence type="ECO:0000256" key="18">
    <source>
        <dbReference type="ARBA" id="ARBA00023016"/>
    </source>
</evidence>
<dbReference type="AlphaFoldDB" id="A0A4Q7NQ74"/>
<proteinExistence type="predicted"/>
<comment type="subcellular location">
    <subcellularLocation>
        <location evidence="4">Cell membrane</location>
        <topology evidence="4">Multi-pass membrane protein</topology>
    </subcellularLocation>
</comment>
<keyword evidence="6" id="KW-1003">Cell membrane</keyword>
<keyword evidence="14" id="KW-0460">Magnesium</keyword>
<evidence type="ECO:0000259" key="25">
    <source>
        <dbReference type="PROSITE" id="PS50109"/>
    </source>
</evidence>
<evidence type="ECO:0000313" key="28">
    <source>
        <dbReference type="Proteomes" id="UP000293638"/>
    </source>
</evidence>
<evidence type="ECO:0000256" key="4">
    <source>
        <dbReference type="ARBA" id="ARBA00004651"/>
    </source>
</evidence>
<keyword evidence="10" id="KW-0547">Nucleotide-binding</keyword>
<dbReference type="Gene3D" id="1.10.287.130">
    <property type="match status" value="1"/>
</dbReference>
<evidence type="ECO:0000256" key="10">
    <source>
        <dbReference type="ARBA" id="ARBA00022741"/>
    </source>
</evidence>
<keyword evidence="11 27" id="KW-0418">Kinase</keyword>
<dbReference type="PANTHER" id="PTHR44936:SF9">
    <property type="entry name" value="SENSOR PROTEIN CREC"/>
    <property type="match status" value="1"/>
</dbReference>
<sequence>MWATGSRSADVRTPTGATSGPGRTRLSSTARGLVRTSTLRGRLALLAALAVGGWLLVMGAAVHAVLSHQLSAQADSVLAAHAEAVASTVHVAPGGVRVDSPQDDDALDTDAWVFADGRLVEGATRSGALYAAAADLARVQGGRHGAATRDVDVPHDYRLYAMAVQRDGADGTTGAPGPARVTVVTAVGTGPYSTAQRAALLASAVLAVLVVAGVYVLARLVVARALSPVSGLAQQAAAWSASAPSRRFGAARLPAELAHLAGSLDEMLDRLSAVLRHEQRLTAELSHELRTPLARILAEGELLVDAEGRQLPGAAAITATATEMSALLDTLLRAARAEAATTPGRAELAPVLARVAERAPGVEVEVPAALSVGVEGELVERMLAPLVDNARRHGSAVRVTAARAGREVVVDVVDDGAGLAAADLERVFEPGVSLAPGHGGAGLGLPLARRLARAAGGELVGVPGPGGRFRLTLPPG</sequence>
<dbReference type="InterPro" id="IPR003660">
    <property type="entry name" value="HAMP_dom"/>
</dbReference>
<evidence type="ECO:0000256" key="16">
    <source>
        <dbReference type="ARBA" id="ARBA00022989"/>
    </source>
</evidence>
<evidence type="ECO:0000256" key="17">
    <source>
        <dbReference type="ARBA" id="ARBA00023012"/>
    </source>
</evidence>
<feature type="domain" description="Histidine kinase" evidence="25">
    <location>
        <begin position="284"/>
        <end position="476"/>
    </location>
</feature>
<protein>
    <recommendedName>
        <fullName evidence="21">Signal transduction histidine-protein kinase/phosphatase MprB</fullName>
        <ecNumber evidence="5">2.7.13.3</ecNumber>
    </recommendedName>
    <alternativeName>
        <fullName evidence="22">Mycobacterial persistence regulator B</fullName>
    </alternativeName>
</protein>
<evidence type="ECO:0000256" key="1">
    <source>
        <dbReference type="ARBA" id="ARBA00000085"/>
    </source>
</evidence>
<dbReference type="CDD" id="cd00082">
    <property type="entry name" value="HisKA"/>
    <property type="match status" value="1"/>
</dbReference>
<organism evidence="27 28">
    <name type="scientific">Motilibacter rhizosphaerae</name>
    <dbReference type="NCBI Taxonomy" id="598652"/>
    <lineage>
        <taxon>Bacteria</taxon>
        <taxon>Bacillati</taxon>
        <taxon>Actinomycetota</taxon>
        <taxon>Actinomycetes</taxon>
        <taxon>Motilibacterales</taxon>
        <taxon>Motilibacteraceae</taxon>
        <taxon>Motilibacter</taxon>
    </lineage>
</organism>
<keyword evidence="20" id="KW-0464">Manganese</keyword>
<evidence type="ECO:0000313" key="27">
    <source>
        <dbReference type="EMBL" id="RZS87439.1"/>
    </source>
</evidence>
<comment type="cofactor">
    <cofactor evidence="3">
        <name>Mg(2+)</name>
        <dbReference type="ChEBI" id="CHEBI:18420"/>
    </cofactor>
</comment>
<dbReference type="Gene3D" id="3.30.565.10">
    <property type="entry name" value="Histidine kinase-like ATPase, C-terminal domain"/>
    <property type="match status" value="1"/>
</dbReference>
<dbReference type="Pfam" id="PF00512">
    <property type="entry name" value="HisKA"/>
    <property type="match status" value="1"/>
</dbReference>
<dbReference type="PRINTS" id="PR00344">
    <property type="entry name" value="BCTRLSENSOR"/>
</dbReference>
<evidence type="ECO:0000256" key="2">
    <source>
        <dbReference type="ARBA" id="ARBA00001936"/>
    </source>
</evidence>
<dbReference type="GO" id="GO:0004721">
    <property type="term" value="F:phosphoprotein phosphatase activity"/>
    <property type="evidence" value="ECO:0007669"/>
    <property type="project" value="UniProtKB-KW"/>
</dbReference>
<evidence type="ECO:0000256" key="15">
    <source>
        <dbReference type="ARBA" id="ARBA00022912"/>
    </source>
</evidence>
<keyword evidence="28" id="KW-1185">Reference proteome</keyword>
<accession>A0A4Q7NQ74</accession>
<dbReference type="InterPro" id="IPR003661">
    <property type="entry name" value="HisK_dim/P_dom"/>
</dbReference>
<name>A0A4Q7NQ74_9ACTN</name>
<keyword evidence="19" id="KW-0843">Virulence</keyword>
<evidence type="ECO:0000256" key="12">
    <source>
        <dbReference type="ARBA" id="ARBA00022801"/>
    </source>
</evidence>
<dbReference type="InterPro" id="IPR004358">
    <property type="entry name" value="Sig_transdc_His_kin-like_C"/>
</dbReference>
<comment type="catalytic activity">
    <reaction evidence="1">
        <text>ATP + protein L-histidine = ADP + protein N-phospho-L-histidine.</text>
        <dbReference type="EC" id="2.7.13.3"/>
    </reaction>
</comment>
<dbReference type="GO" id="GO:0000155">
    <property type="term" value="F:phosphorelay sensor kinase activity"/>
    <property type="evidence" value="ECO:0007669"/>
    <property type="project" value="InterPro"/>
</dbReference>
<keyword evidence="12" id="KW-0378">Hydrolase</keyword>
<dbReference type="Pfam" id="PF02518">
    <property type="entry name" value="HATPase_c"/>
    <property type="match status" value="1"/>
</dbReference>
<dbReference type="SMART" id="SM00387">
    <property type="entry name" value="HATPase_c"/>
    <property type="match status" value="1"/>
</dbReference>
<evidence type="ECO:0000256" key="20">
    <source>
        <dbReference type="ARBA" id="ARBA00023211"/>
    </source>
</evidence>
<evidence type="ECO:0000256" key="5">
    <source>
        <dbReference type="ARBA" id="ARBA00012438"/>
    </source>
</evidence>
<dbReference type="InterPro" id="IPR005467">
    <property type="entry name" value="His_kinase_dom"/>
</dbReference>
<dbReference type="EC" id="2.7.13.3" evidence="5"/>
<evidence type="ECO:0000256" key="11">
    <source>
        <dbReference type="ARBA" id="ARBA00022777"/>
    </source>
</evidence>
<evidence type="ECO:0000256" key="7">
    <source>
        <dbReference type="ARBA" id="ARBA00022553"/>
    </source>
</evidence>
<keyword evidence="16 24" id="KW-1133">Transmembrane helix</keyword>
<evidence type="ECO:0000256" key="22">
    <source>
        <dbReference type="ARBA" id="ARBA00041776"/>
    </source>
</evidence>
<keyword evidence="8" id="KW-0808">Transferase</keyword>
<feature type="domain" description="HAMP" evidence="26">
    <location>
        <begin position="223"/>
        <end position="276"/>
    </location>
</feature>
<dbReference type="SUPFAM" id="SSF47384">
    <property type="entry name" value="Homodimeric domain of signal transducing histidine kinase"/>
    <property type="match status" value="1"/>
</dbReference>
<feature type="region of interest" description="Disordered" evidence="23">
    <location>
        <begin position="1"/>
        <end position="30"/>
    </location>
</feature>
<keyword evidence="15" id="KW-0904">Protein phosphatase</keyword>
<evidence type="ECO:0000259" key="26">
    <source>
        <dbReference type="PROSITE" id="PS50885"/>
    </source>
</evidence>
<feature type="transmembrane region" description="Helical" evidence="24">
    <location>
        <begin position="198"/>
        <end position="218"/>
    </location>
</feature>
<dbReference type="InterPro" id="IPR003594">
    <property type="entry name" value="HATPase_dom"/>
</dbReference>
<evidence type="ECO:0000256" key="13">
    <source>
        <dbReference type="ARBA" id="ARBA00022840"/>
    </source>
</evidence>
<keyword evidence="18" id="KW-0346">Stress response</keyword>
<dbReference type="EMBL" id="SGXD01000003">
    <property type="protein sequence ID" value="RZS87439.1"/>
    <property type="molecule type" value="Genomic_DNA"/>
</dbReference>
<evidence type="ECO:0000256" key="23">
    <source>
        <dbReference type="SAM" id="MobiDB-lite"/>
    </source>
</evidence>
<gene>
    <name evidence="27" type="ORF">EV189_2869</name>
</gene>